<evidence type="ECO:0000313" key="7">
    <source>
        <dbReference type="Proteomes" id="UP000291142"/>
    </source>
</evidence>
<dbReference type="InterPro" id="IPR054591">
    <property type="entry name" value="PL28"/>
</dbReference>
<sequence length="672" mass="73410">MKKITNKTLLFFALTLCSLCATAQGALPSDDIFRLRNVATGQFLTTAGGSAQPVTMTNLDEEDVSTHWTFVVSGAYYNIDSKSETGGTGILRAPGAGSDGGPYVVLSTLKAPPAADTDKTWTIYHNNINDTYRFGSRTTGRFMYHDPNGTVTHAVVADTDDRSNWELIPYVQTPVVIAPDEDTSTDLNCPASGEFENNNTRNVDIPNSVNVGTADDRSCYSDYSESMVNGKTWGVYNITAGSNHWDAPNTLQPRIERSLPRSGETGVGSYARFTGTFRILEVGDNGSFGQDGSYIAQAKGKHTGGGGPPDPAICLYRAHPVYGTGINADKQVAFDIYAERILERGGSGSGREVVFLKQVNKNEEVNFELEIGFREDPSDPTKKIHYCDAVIGGEAFNYNIPDPERGLESGIRYGAYRVRGGRAQIRWAETTYQREEVEDNTNTPPADDIYRLRNVATGQFLTAVGSSATPVTMTNSGEPTNTHWTFVESGAFFNIDSETVGILRAPGANFSGGAYRVVSTGAVAPSSDTDKTWTIEYNDLEDTYRFQSRTADRYLYHNADGTVTHTTAPESDTRSVWEAIPTSQTLSIANTELNAPSMVIYPNPSKGDFTIAFQNLNTVNVKIYSVLGKMVYENKTNAKKINITNQSFTPGIYLIQATTSNNKTYHKKLVIQ</sequence>
<feature type="domain" description="Secretion system C-terminal sorting" evidence="3">
    <location>
        <begin position="600"/>
        <end position="671"/>
    </location>
</feature>
<dbReference type="Pfam" id="PF18962">
    <property type="entry name" value="Por_Secre_tail"/>
    <property type="match status" value="1"/>
</dbReference>
<dbReference type="EMBL" id="SIRT01000006">
    <property type="protein sequence ID" value="TBN03702.1"/>
    <property type="molecule type" value="Genomic_DNA"/>
</dbReference>
<dbReference type="InterPro" id="IPR035992">
    <property type="entry name" value="Ricin_B-like_lectins"/>
</dbReference>
<evidence type="ECO:0000259" key="4">
    <source>
        <dbReference type="Pfam" id="PF22826"/>
    </source>
</evidence>
<feature type="signal peptide" evidence="2">
    <location>
        <begin position="1"/>
        <end position="23"/>
    </location>
</feature>
<accession>A0A4Q9FEQ7</accession>
<dbReference type="Pfam" id="PF24208">
    <property type="entry name" value="Beta-tre_PLH30"/>
    <property type="match status" value="2"/>
</dbReference>
<dbReference type="SUPFAM" id="SSF50370">
    <property type="entry name" value="Ricin B-like lectins"/>
    <property type="match status" value="2"/>
</dbReference>
<evidence type="ECO:0000259" key="5">
    <source>
        <dbReference type="Pfam" id="PF24208"/>
    </source>
</evidence>
<dbReference type="NCBIfam" id="TIGR04183">
    <property type="entry name" value="Por_Secre_tail"/>
    <property type="match status" value="1"/>
</dbReference>
<dbReference type="Gene3D" id="2.80.10.50">
    <property type="match status" value="2"/>
</dbReference>
<proteinExistence type="predicted"/>
<reference evidence="6 7" key="1">
    <citation type="submission" date="2019-02" db="EMBL/GenBank/DDBJ databases">
        <title>Hyunsoonleella sp., isolated from marine sediment.</title>
        <authorList>
            <person name="Liu B.-T."/>
        </authorList>
    </citation>
    <scope>NUCLEOTIDE SEQUENCE [LARGE SCALE GENOMIC DNA]</scope>
    <source>
        <strain evidence="6 7">T58</strain>
    </source>
</reference>
<feature type="domain" description="Endo-acting ulvan lyase beta-trefoil" evidence="5">
    <location>
        <begin position="450"/>
        <end position="577"/>
    </location>
</feature>
<dbReference type="CDD" id="cd23432">
    <property type="entry name" value="beta-trefoil_Ricin_EndoBetaGal-like"/>
    <property type="match status" value="2"/>
</dbReference>
<dbReference type="Pfam" id="PF22826">
    <property type="entry name" value="PL28"/>
    <property type="match status" value="1"/>
</dbReference>
<evidence type="ECO:0000313" key="6">
    <source>
        <dbReference type="EMBL" id="TBN03702.1"/>
    </source>
</evidence>
<protein>
    <submittedName>
        <fullName evidence="6">T9SS type A sorting domain-containing protein</fullName>
    </submittedName>
</protein>
<keyword evidence="7" id="KW-1185">Reference proteome</keyword>
<dbReference type="InterPro" id="IPR057036">
    <property type="entry name" value="Beta-tre_PLH30"/>
</dbReference>
<evidence type="ECO:0000256" key="1">
    <source>
        <dbReference type="ARBA" id="ARBA00022729"/>
    </source>
</evidence>
<dbReference type="RefSeq" id="WP_130964270.1">
    <property type="nucleotide sequence ID" value="NZ_SIRT01000006.1"/>
</dbReference>
<feature type="domain" description="PL28 ulvan lyase" evidence="4">
    <location>
        <begin position="178"/>
        <end position="435"/>
    </location>
</feature>
<dbReference type="InterPro" id="IPR026444">
    <property type="entry name" value="Secre_tail"/>
</dbReference>
<comment type="caution">
    <text evidence="6">The sequence shown here is derived from an EMBL/GenBank/DDBJ whole genome shotgun (WGS) entry which is preliminary data.</text>
</comment>
<evidence type="ECO:0000259" key="3">
    <source>
        <dbReference type="Pfam" id="PF18962"/>
    </source>
</evidence>
<dbReference type="AlphaFoldDB" id="A0A4Q9FEQ7"/>
<dbReference type="OrthoDB" id="1415098at2"/>
<organism evidence="6 7">
    <name type="scientific">Hyunsoonleella flava</name>
    <dbReference type="NCBI Taxonomy" id="2527939"/>
    <lineage>
        <taxon>Bacteria</taxon>
        <taxon>Pseudomonadati</taxon>
        <taxon>Bacteroidota</taxon>
        <taxon>Flavobacteriia</taxon>
        <taxon>Flavobacteriales</taxon>
        <taxon>Flavobacteriaceae</taxon>
    </lineage>
</organism>
<dbReference type="Proteomes" id="UP000291142">
    <property type="component" value="Unassembled WGS sequence"/>
</dbReference>
<gene>
    <name evidence="6" type="ORF">EYD45_09300</name>
</gene>
<keyword evidence="1 2" id="KW-0732">Signal</keyword>
<feature type="chain" id="PRO_5020839240" evidence="2">
    <location>
        <begin position="24"/>
        <end position="672"/>
    </location>
</feature>
<name>A0A4Q9FEQ7_9FLAO</name>
<feature type="domain" description="Endo-acting ulvan lyase beta-trefoil" evidence="5">
    <location>
        <begin position="33"/>
        <end position="165"/>
    </location>
</feature>
<evidence type="ECO:0000256" key="2">
    <source>
        <dbReference type="SAM" id="SignalP"/>
    </source>
</evidence>